<organism evidence="2 3">
    <name type="scientific">Silicimonas algicola</name>
    <dbReference type="NCBI Taxonomy" id="1826607"/>
    <lineage>
        <taxon>Bacteria</taxon>
        <taxon>Pseudomonadati</taxon>
        <taxon>Pseudomonadota</taxon>
        <taxon>Alphaproteobacteria</taxon>
        <taxon>Rhodobacterales</taxon>
        <taxon>Paracoccaceae</taxon>
    </lineage>
</organism>
<proteinExistence type="predicted"/>
<accession>A0A316G6J3</accession>
<evidence type="ECO:0000259" key="1">
    <source>
        <dbReference type="PROSITE" id="PS51186"/>
    </source>
</evidence>
<dbReference type="InterPro" id="IPR016181">
    <property type="entry name" value="Acyl_CoA_acyltransferase"/>
</dbReference>
<dbReference type="CDD" id="cd04301">
    <property type="entry name" value="NAT_SF"/>
    <property type="match status" value="1"/>
</dbReference>
<keyword evidence="2" id="KW-0808">Transferase</keyword>
<dbReference type="Pfam" id="PF00583">
    <property type="entry name" value="Acetyltransf_1"/>
    <property type="match status" value="1"/>
</dbReference>
<dbReference type="KEGG" id="salo:EF888_20735"/>
<dbReference type="Proteomes" id="UP000245390">
    <property type="component" value="Unassembled WGS sequence"/>
</dbReference>
<dbReference type="GO" id="GO:0016747">
    <property type="term" value="F:acyltransferase activity, transferring groups other than amino-acyl groups"/>
    <property type="evidence" value="ECO:0007669"/>
    <property type="project" value="InterPro"/>
</dbReference>
<evidence type="ECO:0000313" key="2">
    <source>
        <dbReference type="EMBL" id="PWK56418.1"/>
    </source>
</evidence>
<dbReference type="EMBL" id="QGGV01000004">
    <property type="protein sequence ID" value="PWK56418.1"/>
    <property type="molecule type" value="Genomic_DNA"/>
</dbReference>
<protein>
    <submittedName>
        <fullName evidence="2">Acetyltransferase (GNAT) family protein</fullName>
    </submittedName>
</protein>
<dbReference type="InterPro" id="IPR000182">
    <property type="entry name" value="GNAT_dom"/>
</dbReference>
<dbReference type="OrthoDB" id="7301318at2"/>
<dbReference type="RefSeq" id="WP_109759112.1">
    <property type="nucleotide sequence ID" value="NZ_CP034588.1"/>
</dbReference>
<evidence type="ECO:0000313" key="3">
    <source>
        <dbReference type="Proteomes" id="UP000245390"/>
    </source>
</evidence>
<feature type="domain" description="N-acetyltransferase" evidence="1">
    <location>
        <begin position="104"/>
        <end position="242"/>
    </location>
</feature>
<dbReference type="SUPFAM" id="SSF55729">
    <property type="entry name" value="Acyl-CoA N-acyltransferases (Nat)"/>
    <property type="match status" value="1"/>
</dbReference>
<dbReference type="PANTHER" id="PTHR43072:SF60">
    <property type="entry name" value="L-2,4-DIAMINOBUTYRIC ACID ACETYLTRANSFERASE"/>
    <property type="match status" value="1"/>
</dbReference>
<gene>
    <name evidence="2" type="ORF">C8D95_10489</name>
</gene>
<dbReference type="AlphaFoldDB" id="A0A316G6J3"/>
<name>A0A316G6J3_9RHOB</name>
<dbReference type="Gene3D" id="3.40.630.30">
    <property type="match status" value="1"/>
</dbReference>
<dbReference type="PANTHER" id="PTHR43072">
    <property type="entry name" value="N-ACETYLTRANSFERASE"/>
    <property type="match status" value="1"/>
</dbReference>
<comment type="caution">
    <text evidence="2">The sequence shown here is derived from an EMBL/GenBank/DDBJ whole genome shotgun (WGS) entry which is preliminary data.</text>
</comment>
<reference evidence="2 3" key="1">
    <citation type="submission" date="2018-05" db="EMBL/GenBank/DDBJ databases">
        <title>Genomic Encyclopedia of Type Strains, Phase IV (KMG-IV): sequencing the most valuable type-strain genomes for metagenomic binning, comparative biology and taxonomic classification.</title>
        <authorList>
            <person name="Goeker M."/>
        </authorList>
    </citation>
    <scope>NUCLEOTIDE SEQUENCE [LARGE SCALE GENOMIC DNA]</scope>
    <source>
        <strain evidence="2 3">DSM 103371</strain>
    </source>
</reference>
<dbReference type="PROSITE" id="PS51186">
    <property type="entry name" value="GNAT"/>
    <property type="match status" value="1"/>
</dbReference>
<sequence>MTPDSRRLFAALDATWPPARLITDGPWTLREGRGGGKRVSAATANIPVTETDIATAEAGMTTLGQQPLFMIRQQDADLDHWLDAREYSVVDPVVMYLFPVAALADPQPMTAIVPTWPMLAIQRDLWQMAGIGPSRIAVMERAAGPRCALLARHKDTPAGVAFVAADGAIAMIHALEVVPSERRSGVARRAMKAASQWAADNGAEWLALAVTRANEGANALYRGLGMTEAATYHYRLAPGVGP</sequence>
<keyword evidence="3" id="KW-1185">Reference proteome</keyword>